<reference evidence="1" key="2">
    <citation type="journal article" date="2015" name="Fish Shellfish Immunol.">
        <title>Early steps in the European eel (Anguilla anguilla)-Vibrio vulnificus interaction in the gills: Role of the RtxA13 toxin.</title>
        <authorList>
            <person name="Callol A."/>
            <person name="Pajuelo D."/>
            <person name="Ebbesson L."/>
            <person name="Teles M."/>
            <person name="MacKenzie S."/>
            <person name="Amaro C."/>
        </authorList>
    </citation>
    <scope>NUCLEOTIDE SEQUENCE</scope>
</reference>
<proteinExistence type="predicted"/>
<evidence type="ECO:0000313" key="1">
    <source>
        <dbReference type="EMBL" id="JAH01536.1"/>
    </source>
</evidence>
<dbReference type="AlphaFoldDB" id="A0A0E9PA46"/>
<accession>A0A0E9PA46</accession>
<sequence>MTVHFIGNFIYDNLSILINKHFK</sequence>
<protein>
    <submittedName>
        <fullName evidence="1">Uncharacterized protein</fullName>
    </submittedName>
</protein>
<organism evidence="1">
    <name type="scientific">Anguilla anguilla</name>
    <name type="common">European freshwater eel</name>
    <name type="synonym">Muraena anguilla</name>
    <dbReference type="NCBI Taxonomy" id="7936"/>
    <lineage>
        <taxon>Eukaryota</taxon>
        <taxon>Metazoa</taxon>
        <taxon>Chordata</taxon>
        <taxon>Craniata</taxon>
        <taxon>Vertebrata</taxon>
        <taxon>Euteleostomi</taxon>
        <taxon>Actinopterygii</taxon>
        <taxon>Neopterygii</taxon>
        <taxon>Teleostei</taxon>
        <taxon>Anguilliformes</taxon>
        <taxon>Anguillidae</taxon>
        <taxon>Anguilla</taxon>
    </lineage>
</organism>
<dbReference type="EMBL" id="GBXM01107041">
    <property type="protein sequence ID" value="JAH01536.1"/>
    <property type="molecule type" value="Transcribed_RNA"/>
</dbReference>
<name>A0A0E9PA46_ANGAN</name>
<reference evidence="1" key="1">
    <citation type="submission" date="2014-11" db="EMBL/GenBank/DDBJ databases">
        <authorList>
            <person name="Amaro Gonzalez C."/>
        </authorList>
    </citation>
    <scope>NUCLEOTIDE SEQUENCE</scope>
</reference>